<evidence type="ECO:0000313" key="9">
    <source>
        <dbReference type="EMBL" id="RJT47925.1"/>
    </source>
</evidence>
<evidence type="ECO:0000313" key="10">
    <source>
        <dbReference type="EMBL" id="TID43848.1"/>
    </source>
</evidence>
<evidence type="ECO:0000313" key="13">
    <source>
        <dbReference type="Proteomes" id="UP000306421"/>
    </source>
</evidence>
<accession>A0A3A5L536</accession>
<dbReference type="GO" id="GO:0046872">
    <property type="term" value="F:metal ion binding"/>
    <property type="evidence" value="ECO:0007669"/>
    <property type="project" value="UniProtKB-KW"/>
</dbReference>
<evidence type="ECO:0000313" key="12">
    <source>
        <dbReference type="Proteomes" id="UP000270757"/>
    </source>
</evidence>
<feature type="domain" description="Rieske" evidence="7">
    <location>
        <begin position="19"/>
        <end position="109"/>
    </location>
</feature>
<dbReference type="Proteomes" id="UP000306421">
    <property type="component" value="Unassembled WGS sequence"/>
</dbReference>
<dbReference type="Pfam" id="PF00355">
    <property type="entry name" value="Rieske"/>
    <property type="match status" value="1"/>
</dbReference>
<evidence type="ECO:0000256" key="5">
    <source>
        <dbReference type="ARBA" id="ARBA00023157"/>
    </source>
</evidence>
<reference evidence="9 12" key="3">
    <citation type="submission" date="2018-09" db="EMBL/GenBank/DDBJ databases">
        <title>Draft genome sequences of Legionella taurinensis isolated from water samples.</title>
        <authorList>
            <person name="Chakeri A."/>
            <person name="Allerberger F."/>
            <person name="Kundi M."/>
            <person name="Ruppitsch W."/>
            <person name="Schmid D."/>
        </authorList>
    </citation>
    <scope>NUCLEOTIDE SEQUENCE [LARGE SCALE GENOMIC DNA]</scope>
    <source>
        <strain evidence="9 12">4570-18-6</strain>
    </source>
</reference>
<dbReference type="Gene3D" id="2.102.10.10">
    <property type="entry name" value="Rieske [2Fe-2S] iron-sulphur domain"/>
    <property type="match status" value="1"/>
</dbReference>
<evidence type="ECO:0000256" key="2">
    <source>
        <dbReference type="ARBA" id="ARBA00022723"/>
    </source>
</evidence>
<dbReference type="GO" id="GO:0016020">
    <property type="term" value="C:membrane"/>
    <property type="evidence" value="ECO:0007669"/>
    <property type="project" value="InterPro"/>
</dbReference>
<dbReference type="SUPFAM" id="SSF50022">
    <property type="entry name" value="ISP domain"/>
    <property type="match status" value="1"/>
</dbReference>
<dbReference type="InterPro" id="IPR014349">
    <property type="entry name" value="Rieske_Fe-S_prot"/>
</dbReference>
<keyword evidence="3" id="KW-0408">Iron</keyword>
<comment type="caution">
    <text evidence="9">The sequence shown here is derived from an EMBL/GenBank/DDBJ whole genome shotgun (WGS) entry which is preliminary data.</text>
</comment>
<protein>
    <submittedName>
        <fullName evidence="9">(2Fe-2S)-binding protein</fullName>
    </submittedName>
</protein>
<evidence type="ECO:0000256" key="6">
    <source>
        <dbReference type="ARBA" id="ARBA00034078"/>
    </source>
</evidence>
<gene>
    <name evidence="9" type="ORF">D6J04_04965</name>
    <name evidence="8" type="ORF">DB745_03770</name>
    <name evidence="10" type="ORF">DIZ81_05370</name>
</gene>
<keyword evidence="4" id="KW-0411">Iron-sulfur</keyword>
<dbReference type="EMBL" id="QCXM01000003">
    <property type="protein sequence ID" value="PUT48559.1"/>
    <property type="molecule type" value="Genomic_DNA"/>
</dbReference>
<dbReference type="CDD" id="cd03477">
    <property type="entry name" value="Rieske_YhfW_C"/>
    <property type="match status" value="1"/>
</dbReference>
<dbReference type="InterPro" id="IPR038010">
    <property type="entry name" value="YhfW_C"/>
</dbReference>
<dbReference type="PANTHER" id="PTHR10134">
    <property type="entry name" value="CYTOCHROME B-C1 COMPLEX SUBUNIT RIESKE, MITOCHONDRIAL"/>
    <property type="match status" value="1"/>
</dbReference>
<name>A0A3A5L536_9GAMM</name>
<dbReference type="GO" id="GO:0051537">
    <property type="term" value="F:2 iron, 2 sulfur cluster binding"/>
    <property type="evidence" value="ECO:0007669"/>
    <property type="project" value="UniProtKB-KW"/>
</dbReference>
<dbReference type="Proteomes" id="UP000270757">
    <property type="component" value="Unassembled WGS sequence"/>
</dbReference>
<dbReference type="InterPro" id="IPR017941">
    <property type="entry name" value="Rieske_2Fe-2S"/>
</dbReference>
<keyword evidence="2" id="KW-0479">Metal-binding</keyword>
<evidence type="ECO:0000256" key="4">
    <source>
        <dbReference type="ARBA" id="ARBA00023014"/>
    </source>
</evidence>
<dbReference type="InterPro" id="IPR005805">
    <property type="entry name" value="Rieske_Fe-S_prot_C"/>
</dbReference>
<dbReference type="Proteomes" id="UP000251035">
    <property type="component" value="Unassembled WGS sequence"/>
</dbReference>
<dbReference type="EMBL" id="QFGG01000004">
    <property type="protein sequence ID" value="TID43848.1"/>
    <property type="molecule type" value="Genomic_DNA"/>
</dbReference>
<comment type="cofactor">
    <cofactor evidence="6">
        <name>[2Fe-2S] cluster</name>
        <dbReference type="ChEBI" id="CHEBI:190135"/>
    </cofactor>
</comment>
<evidence type="ECO:0000313" key="8">
    <source>
        <dbReference type="EMBL" id="PUT48559.1"/>
    </source>
</evidence>
<dbReference type="OrthoDB" id="311718at2"/>
<evidence type="ECO:0000256" key="1">
    <source>
        <dbReference type="ARBA" id="ARBA00022714"/>
    </source>
</evidence>
<dbReference type="InterPro" id="IPR036922">
    <property type="entry name" value="Rieske_2Fe-2S_sf"/>
</dbReference>
<proteinExistence type="predicted"/>
<keyword evidence="1" id="KW-0001">2Fe-2S</keyword>
<keyword evidence="5" id="KW-1015">Disulfide bond</keyword>
<keyword evidence="11" id="KW-1185">Reference proteome</keyword>
<dbReference type="AlphaFoldDB" id="A0A3A5L536"/>
<evidence type="ECO:0000256" key="3">
    <source>
        <dbReference type="ARBA" id="ARBA00023004"/>
    </source>
</evidence>
<dbReference type="PRINTS" id="PR00162">
    <property type="entry name" value="RIESKE"/>
</dbReference>
<dbReference type="EMBL" id="QZWB01000004">
    <property type="protein sequence ID" value="RJT47925.1"/>
    <property type="molecule type" value="Genomic_DNA"/>
</dbReference>
<dbReference type="PROSITE" id="PS51296">
    <property type="entry name" value="RIESKE"/>
    <property type="match status" value="1"/>
</dbReference>
<organism evidence="9 12">
    <name type="scientific">Legionella taurinensis</name>
    <dbReference type="NCBI Taxonomy" id="70611"/>
    <lineage>
        <taxon>Bacteria</taxon>
        <taxon>Pseudomonadati</taxon>
        <taxon>Pseudomonadota</taxon>
        <taxon>Gammaproteobacteria</taxon>
        <taxon>Legionellales</taxon>
        <taxon>Legionellaceae</taxon>
        <taxon>Legionella</taxon>
    </lineage>
</organism>
<reference evidence="8 11" key="1">
    <citation type="submission" date="2018-04" db="EMBL/GenBank/DDBJ databases">
        <title>Whole genome sequence comparison of clinical and drinking water Legionella pneumophila isolates associated with the Flint Water Crisis.</title>
        <authorList>
            <person name="Garner E."/>
            <person name="Brown C."/>
            <person name="Schwake O."/>
            <person name="Coil D."/>
            <person name="Jospin G."/>
            <person name="Eisen J."/>
            <person name="Edwards M."/>
            <person name="Pruden A."/>
        </authorList>
    </citation>
    <scope>NUCLEOTIDE SEQUENCE [LARGE SCALE GENOMIC DNA]</scope>
    <source>
        <strain evidence="8 11">Genessee03</strain>
    </source>
</reference>
<evidence type="ECO:0000259" key="7">
    <source>
        <dbReference type="PROSITE" id="PS51296"/>
    </source>
</evidence>
<sequence length="109" mass="12399">MKPRLLRITSTVIFAVILPQVAAKDYAEVGQGEGKILEFDREKWAVSREEQDQVHVVSAVCTHMKCVVHWNDAEKPWDCPCHGSRFLPQGEVLEGPATRNLRPNYNKEV</sequence>
<reference evidence="10 13" key="2">
    <citation type="submission" date="2018-04" db="EMBL/GenBank/DDBJ databases">
        <title>Whole genome sequence comparison of clinical and drinking water Legionella pneumophila isolates.</title>
        <authorList>
            <person name="Garner E."/>
        </authorList>
    </citation>
    <scope>NUCLEOTIDE SEQUENCE [LARGE SCALE GENOMIC DNA]</scope>
    <source>
        <strain evidence="10 13">WH02</strain>
    </source>
</reference>
<evidence type="ECO:0000313" key="11">
    <source>
        <dbReference type="Proteomes" id="UP000251035"/>
    </source>
</evidence>